<proteinExistence type="predicted"/>
<sequence length="150" mass="15651">MSPAPADARGTTERLLAAARRDDVAELAAVLATVVRSRGERDGLVEGVLAELVAAVSASLGRRAGAPARGDVFTADLTDADDEALAVDELDPALRAVLRAVLAQLNGDPDDSRFQIGLVCADPEPLSRLDALWHALLWVTLLEDADSGDG</sequence>
<evidence type="ECO:0000313" key="2">
    <source>
        <dbReference type="Proteomes" id="UP000192591"/>
    </source>
</evidence>
<dbReference type="EMBL" id="MWIH01000009">
    <property type="protein sequence ID" value="OQO89540.1"/>
    <property type="molecule type" value="Genomic_DNA"/>
</dbReference>
<name>A0A1V8ZXK1_SACPI</name>
<dbReference type="RefSeq" id="WP_081195071.1">
    <property type="nucleotide sequence ID" value="NZ_MWIH01000009.1"/>
</dbReference>
<protein>
    <submittedName>
        <fullName evidence="1">Uncharacterized protein</fullName>
    </submittedName>
</protein>
<comment type="caution">
    <text evidence="1">The sequence shown here is derived from an EMBL/GenBank/DDBJ whole genome shotgun (WGS) entry which is preliminary data.</text>
</comment>
<dbReference type="STRING" id="1962155.B1813_21670"/>
<organism evidence="1 2">
    <name type="scientific">Saccharomonospora piscinae</name>
    <dbReference type="NCBI Taxonomy" id="687388"/>
    <lineage>
        <taxon>Bacteria</taxon>
        <taxon>Bacillati</taxon>
        <taxon>Actinomycetota</taxon>
        <taxon>Actinomycetes</taxon>
        <taxon>Pseudonocardiales</taxon>
        <taxon>Pseudonocardiaceae</taxon>
        <taxon>Saccharomonospora</taxon>
    </lineage>
</organism>
<evidence type="ECO:0000313" key="1">
    <source>
        <dbReference type="EMBL" id="OQO89540.1"/>
    </source>
</evidence>
<accession>A0A1V8ZXK1</accession>
<reference evidence="1 2" key="1">
    <citation type="submission" date="2017-02" db="EMBL/GenBank/DDBJ databases">
        <title>Draft genome of Saccharomonospora sp. 154.</title>
        <authorList>
            <person name="Alonso-Carmona G.S."/>
            <person name="De La Haba R."/>
            <person name="Vera-Gargallo B."/>
            <person name="Sandoval-Trujillo A.H."/>
            <person name="Ramirez-Duran N."/>
            <person name="Ventosa A."/>
        </authorList>
    </citation>
    <scope>NUCLEOTIDE SEQUENCE [LARGE SCALE GENOMIC DNA]</scope>
    <source>
        <strain evidence="1 2">LRS4.154</strain>
    </source>
</reference>
<gene>
    <name evidence="1" type="ORF">B1813_21670</name>
</gene>
<keyword evidence="2" id="KW-1185">Reference proteome</keyword>
<dbReference type="AlphaFoldDB" id="A0A1V8ZXK1"/>
<dbReference type="Proteomes" id="UP000192591">
    <property type="component" value="Unassembled WGS sequence"/>
</dbReference>